<keyword evidence="2 4" id="KW-0472">Membrane</keyword>
<keyword evidence="7" id="KW-1185">Reference proteome</keyword>
<name>A0A1M5XDS7_9BACT</name>
<dbReference type="InterPro" id="IPR006664">
    <property type="entry name" value="OMP_bac"/>
</dbReference>
<dbReference type="STRING" id="947013.SAMN04488109_6431"/>
<dbReference type="Proteomes" id="UP000184212">
    <property type="component" value="Unassembled WGS sequence"/>
</dbReference>
<evidence type="ECO:0000256" key="2">
    <source>
        <dbReference type="ARBA" id="ARBA00023136"/>
    </source>
</evidence>
<comment type="subcellular location">
    <subcellularLocation>
        <location evidence="1">Cell outer membrane</location>
    </subcellularLocation>
</comment>
<dbReference type="InterPro" id="IPR036737">
    <property type="entry name" value="OmpA-like_sf"/>
</dbReference>
<evidence type="ECO:0000256" key="1">
    <source>
        <dbReference type="ARBA" id="ARBA00004442"/>
    </source>
</evidence>
<dbReference type="Pfam" id="PF00691">
    <property type="entry name" value="OmpA"/>
    <property type="match status" value="1"/>
</dbReference>
<dbReference type="InterPro" id="IPR050330">
    <property type="entry name" value="Bact_OuterMem_StrucFunc"/>
</dbReference>
<dbReference type="PANTHER" id="PTHR30329:SF21">
    <property type="entry name" value="LIPOPROTEIN YIAD-RELATED"/>
    <property type="match status" value="1"/>
</dbReference>
<accession>A0A1M5XDS7</accession>
<dbReference type="PROSITE" id="PS51123">
    <property type="entry name" value="OMPA_2"/>
    <property type="match status" value="1"/>
</dbReference>
<proteinExistence type="predicted"/>
<dbReference type="PANTHER" id="PTHR30329">
    <property type="entry name" value="STATOR ELEMENT OF FLAGELLAR MOTOR COMPLEX"/>
    <property type="match status" value="1"/>
</dbReference>
<dbReference type="EMBL" id="FQWQ01000006">
    <property type="protein sequence ID" value="SHH97936.1"/>
    <property type="molecule type" value="Genomic_DNA"/>
</dbReference>
<protein>
    <submittedName>
        <fullName evidence="6">Outer membrane protein OmpA</fullName>
    </submittedName>
</protein>
<evidence type="ECO:0000256" key="3">
    <source>
        <dbReference type="ARBA" id="ARBA00023237"/>
    </source>
</evidence>
<reference evidence="6 7" key="1">
    <citation type="submission" date="2016-11" db="EMBL/GenBank/DDBJ databases">
        <authorList>
            <person name="Jaros S."/>
            <person name="Januszkiewicz K."/>
            <person name="Wedrychowicz H."/>
        </authorList>
    </citation>
    <scope>NUCLEOTIDE SEQUENCE [LARGE SCALE GENOMIC DNA]</scope>
    <source>
        <strain evidence="6 7">DSM 24574</strain>
    </source>
</reference>
<dbReference type="AlphaFoldDB" id="A0A1M5XDS7"/>
<dbReference type="CDD" id="cd07185">
    <property type="entry name" value="OmpA_C-like"/>
    <property type="match status" value="1"/>
</dbReference>
<dbReference type="SUPFAM" id="SSF103088">
    <property type="entry name" value="OmpA-like"/>
    <property type="match status" value="1"/>
</dbReference>
<dbReference type="PRINTS" id="PR01021">
    <property type="entry name" value="OMPADOMAIN"/>
</dbReference>
<dbReference type="OrthoDB" id="1490539at2"/>
<evidence type="ECO:0000259" key="5">
    <source>
        <dbReference type="PROSITE" id="PS51123"/>
    </source>
</evidence>
<gene>
    <name evidence="6" type="ORF">SAMN04488109_6431</name>
</gene>
<evidence type="ECO:0000313" key="7">
    <source>
        <dbReference type="Proteomes" id="UP000184212"/>
    </source>
</evidence>
<sequence>MGRKFFKLVFPLFFITTCSLCQTEDSLIVAQGKILSASTKEPVTARITYQSLPYGNKVGVLNNNAYSFPMFGNEKYSIIVEAPGYSVAKYMLDPAEAKDGRNVIKDIELTAGSSAPSTEVGKVIRLDNLIFQVGKARLSPDSNSELEAVLNMMQQNKKMVIQLEGHTDFQGDPKENLKLSQMRVDAVKKYLVEKDIAKARIKTKAFGGSQPLSRDNTPEAHRLNRRVELRILEN</sequence>
<evidence type="ECO:0000256" key="4">
    <source>
        <dbReference type="PROSITE-ProRule" id="PRU00473"/>
    </source>
</evidence>
<evidence type="ECO:0000313" key="6">
    <source>
        <dbReference type="EMBL" id="SHH97936.1"/>
    </source>
</evidence>
<keyword evidence="3" id="KW-0998">Cell outer membrane</keyword>
<dbReference type="InterPro" id="IPR006665">
    <property type="entry name" value="OmpA-like"/>
</dbReference>
<dbReference type="RefSeq" id="WP_073142779.1">
    <property type="nucleotide sequence ID" value="NZ_FQWQ01000006.1"/>
</dbReference>
<dbReference type="GO" id="GO:0009279">
    <property type="term" value="C:cell outer membrane"/>
    <property type="evidence" value="ECO:0007669"/>
    <property type="project" value="UniProtKB-SubCell"/>
</dbReference>
<feature type="domain" description="OmpA-like" evidence="5">
    <location>
        <begin position="120"/>
        <end position="234"/>
    </location>
</feature>
<organism evidence="6 7">
    <name type="scientific">Chryseolinea serpens</name>
    <dbReference type="NCBI Taxonomy" id="947013"/>
    <lineage>
        <taxon>Bacteria</taxon>
        <taxon>Pseudomonadati</taxon>
        <taxon>Bacteroidota</taxon>
        <taxon>Cytophagia</taxon>
        <taxon>Cytophagales</taxon>
        <taxon>Fulvivirgaceae</taxon>
        <taxon>Chryseolinea</taxon>
    </lineage>
</organism>
<dbReference type="Gene3D" id="3.30.1330.60">
    <property type="entry name" value="OmpA-like domain"/>
    <property type="match status" value="1"/>
</dbReference>